<evidence type="ECO:0000256" key="7">
    <source>
        <dbReference type="ARBA" id="ARBA00023157"/>
    </source>
</evidence>
<feature type="transmembrane region" description="Helical" evidence="10">
    <location>
        <begin position="880"/>
        <end position="898"/>
    </location>
</feature>
<comment type="subcellular location">
    <subcellularLocation>
        <location evidence="1">Membrane</location>
        <topology evidence="1">Multi-pass membrane protein</topology>
    </subcellularLocation>
</comment>
<feature type="transmembrane region" description="Helical" evidence="10">
    <location>
        <begin position="753"/>
        <end position="775"/>
    </location>
</feature>
<dbReference type="GO" id="GO:0022857">
    <property type="term" value="F:transmembrane transporter activity"/>
    <property type="evidence" value="ECO:0007669"/>
    <property type="project" value="InterPro"/>
</dbReference>
<evidence type="ECO:0000256" key="3">
    <source>
        <dbReference type="ARBA" id="ARBA00022572"/>
    </source>
</evidence>
<dbReference type="Pfam" id="PF04515">
    <property type="entry name" value="Choline_transpo"/>
    <property type="match status" value="1"/>
</dbReference>
<organism evidence="12">
    <name type="scientific">Cladocopium goreaui</name>
    <dbReference type="NCBI Taxonomy" id="2562237"/>
    <lineage>
        <taxon>Eukaryota</taxon>
        <taxon>Sar</taxon>
        <taxon>Alveolata</taxon>
        <taxon>Dinophyceae</taxon>
        <taxon>Suessiales</taxon>
        <taxon>Symbiodiniaceae</taxon>
        <taxon>Cladocopium</taxon>
    </lineage>
</organism>
<feature type="region of interest" description="Disordered" evidence="9">
    <location>
        <begin position="1"/>
        <end position="29"/>
    </location>
</feature>
<dbReference type="AlphaFoldDB" id="A0A9P1FPQ5"/>
<keyword evidence="5 10" id="KW-1133">Transmembrane helix</keyword>
<dbReference type="Gene3D" id="2.40.20.10">
    <property type="entry name" value="Plasminogen Kringle 4"/>
    <property type="match status" value="1"/>
</dbReference>
<reference evidence="12" key="1">
    <citation type="submission" date="2022-10" db="EMBL/GenBank/DDBJ databases">
        <authorList>
            <person name="Chen Y."/>
            <person name="Dougan E. K."/>
            <person name="Chan C."/>
            <person name="Rhodes N."/>
            <person name="Thang M."/>
        </authorList>
    </citation>
    <scope>NUCLEOTIDE SEQUENCE</scope>
</reference>
<dbReference type="EMBL" id="CAMXCT020000946">
    <property type="protein sequence ID" value="CAL1138399.1"/>
    <property type="molecule type" value="Genomic_DNA"/>
</dbReference>
<evidence type="ECO:0000313" key="14">
    <source>
        <dbReference type="EMBL" id="CAL4772336.1"/>
    </source>
</evidence>
<protein>
    <submittedName>
        <fullName evidence="14">Choline transporter-like protein 5</fullName>
    </submittedName>
</protein>
<feature type="region of interest" description="Disordered" evidence="9">
    <location>
        <begin position="935"/>
        <end position="966"/>
    </location>
</feature>
<dbReference type="EMBL" id="CAMXCT030000946">
    <property type="protein sequence ID" value="CAL4772336.1"/>
    <property type="molecule type" value="Genomic_DNA"/>
</dbReference>
<dbReference type="PANTHER" id="PTHR12385:SF14">
    <property type="entry name" value="CHOLINE TRANSPORTER-LIKE 2"/>
    <property type="match status" value="1"/>
</dbReference>
<dbReference type="SUPFAM" id="SSF57440">
    <property type="entry name" value="Kringle-like"/>
    <property type="match status" value="1"/>
</dbReference>
<evidence type="ECO:0000313" key="12">
    <source>
        <dbReference type="EMBL" id="CAI3985024.1"/>
    </source>
</evidence>
<dbReference type="InterPro" id="IPR013806">
    <property type="entry name" value="Kringle-like"/>
</dbReference>
<evidence type="ECO:0000313" key="13">
    <source>
        <dbReference type="EMBL" id="CAL1138399.1"/>
    </source>
</evidence>
<evidence type="ECO:0000256" key="1">
    <source>
        <dbReference type="ARBA" id="ARBA00004141"/>
    </source>
</evidence>
<evidence type="ECO:0000256" key="6">
    <source>
        <dbReference type="ARBA" id="ARBA00023136"/>
    </source>
</evidence>
<evidence type="ECO:0000256" key="9">
    <source>
        <dbReference type="SAM" id="MobiDB-lite"/>
    </source>
</evidence>
<evidence type="ECO:0000259" key="11">
    <source>
        <dbReference type="PROSITE" id="PS50070"/>
    </source>
</evidence>
<feature type="transmembrane region" description="Helical" evidence="10">
    <location>
        <begin position="603"/>
        <end position="628"/>
    </location>
</feature>
<dbReference type="EMBL" id="CAMXCT010000946">
    <property type="protein sequence ID" value="CAI3985024.1"/>
    <property type="molecule type" value="Genomic_DNA"/>
</dbReference>
<keyword evidence="8" id="KW-0325">Glycoprotein</keyword>
<sequence>MSCCCGTPEADPEEQNVTTAEEPKQFGPAPNRSCTDCWCLLVLAASWVCWAVVTTMGLADGNLGRLYQPRDYMGAYCDIEDNWNGGLNLKGYTKQSFTMNISAITDIIVKQMLCSTAAAQVLSETTSFGAPLLAFADSQAYLASCCRIPSESCEGTLQVGGDLASTGAIATVITEKLEELTGKVSADNLFSPSGGQAIQDLWAEANLYFNEVCLTSCAANFALVNASVDTSDNTSTSAVREYVFSMSPDNELKLAYDTIATYSGTRQDVITIRDVVLENFKFDALPLDVCPYSASRCVPMPGVEFTELVEGSSYCTFKMSADVIAAVGDVMSDTLEALGINALSASLMDTVGTWIGDFQTSIDAFLLVLLCSFVVGFIYMVMLRFLIGFCVWLSVCAFFLILCFAGFFSFITSSQCAGVGIFETGQTILVGAATTTAVAIQNIIDQTTPASEALSGLNGGNYTGVQTYTKMGYFCADWGLSTNLNPYYNSTNYPESNLVKNYCRNPFDMADKYKARTIWCHTTDPEVRWQECNPIGVIRPVCTNGFEVASEELRIVLEILAYVLWVLALVYAIAICCLTDRIRLAVAVNKVASVFVVDTPRILALPIIQAIFAGIWTLAWCFSAAFLLSQVPADYVPTGAFATYAEAYGTDTVPGKCTGTWPTGAVWKDEENCESIVNGTETIIACWRCSQPRYSFDWRFWVSFFNYLWNSALNVALGQLIIAGAVCVWFFTPNNEKGSRKAFMTSVYNAFRYHLGSAAFGAFIIAVIQLIRYLLKYYEKQAKAQKNRILVCILKVLQCFIWCFEKCVKFLNKNAYIQIALYGTPFCTSAKKAFFLILRNALRFGTIAILGSVIHVIGIMFIVAGTGILGYFILSGLHPNMAPAIPILIYLMLGYIVARLFTSIFELAVDTTLQCFLCCEELNIAEMGPDGFVPSQLEPWLDKSQPPETASAKKVADEEERRNAQA</sequence>
<feature type="transmembrane region" description="Helical" evidence="10">
    <location>
        <begin position="787"/>
        <end position="804"/>
    </location>
</feature>
<name>A0A9P1FPQ5_9DINO</name>
<evidence type="ECO:0000256" key="4">
    <source>
        <dbReference type="ARBA" id="ARBA00022692"/>
    </source>
</evidence>
<dbReference type="InterPro" id="IPR000001">
    <property type="entry name" value="Kringle"/>
</dbReference>
<evidence type="ECO:0000313" key="15">
    <source>
        <dbReference type="Proteomes" id="UP001152797"/>
    </source>
</evidence>
<dbReference type="PROSITE" id="PS50070">
    <property type="entry name" value="KRINGLE_2"/>
    <property type="match status" value="1"/>
</dbReference>
<feature type="domain" description="Kringle" evidence="11">
    <location>
        <begin position="458"/>
        <end position="542"/>
    </location>
</feature>
<feature type="transmembrane region" description="Helical" evidence="10">
    <location>
        <begin position="389"/>
        <end position="411"/>
    </location>
</feature>
<keyword evidence="4 10" id="KW-0812">Transmembrane</keyword>
<feature type="transmembrane region" description="Helical" evidence="10">
    <location>
        <begin position="559"/>
        <end position="582"/>
    </location>
</feature>
<dbReference type="GO" id="GO:0016020">
    <property type="term" value="C:membrane"/>
    <property type="evidence" value="ECO:0007669"/>
    <property type="project" value="UniProtKB-SubCell"/>
</dbReference>
<evidence type="ECO:0000256" key="5">
    <source>
        <dbReference type="ARBA" id="ARBA00022989"/>
    </source>
</evidence>
<comment type="similarity">
    <text evidence="2">Belongs to the CTL (choline transporter-like) family.</text>
</comment>
<evidence type="ECO:0000256" key="10">
    <source>
        <dbReference type="SAM" id="Phobius"/>
    </source>
</evidence>
<keyword evidence="3" id="KW-0420">Kringle</keyword>
<gene>
    <name evidence="12" type="ORF">C1SCF055_LOCUS12513</name>
</gene>
<evidence type="ECO:0000256" key="2">
    <source>
        <dbReference type="ARBA" id="ARBA00007168"/>
    </source>
</evidence>
<feature type="transmembrane region" description="Helical" evidence="10">
    <location>
        <begin position="364"/>
        <end position="382"/>
    </location>
</feature>
<dbReference type="OrthoDB" id="420519at2759"/>
<comment type="caution">
    <text evidence="12">The sequence shown here is derived from an EMBL/GenBank/DDBJ whole genome shotgun (WGS) entry which is preliminary data.</text>
</comment>
<feature type="transmembrane region" description="Helical" evidence="10">
    <location>
        <begin position="707"/>
        <end position="732"/>
    </location>
</feature>
<reference evidence="13" key="2">
    <citation type="submission" date="2024-04" db="EMBL/GenBank/DDBJ databases">
        <authorList>
            <person name="Chen Y."/>
            <person name="Shah S."/>
            <person name="Dougan E. K."/>
            <person name="Thang M."/>
            <person name="Chan C."/>
        </authorList>
    </citation>
    <scope>NUCLEOTIDE SEQUENCE [LARGE SCALE GENOMIC DNA]</scope>
</reference>
<dbReference type="PANTHER" id="PTHR12385">
    <property type="entry name" value="CHOLINE TRANSPORTER-LIKE (SLC FAMILY 44)"/>
    <property type="match status" value="1"/>
</dbReference>
<keyword evidence="15" id="KW-1185">Reference proteome</keyword>
<feature type="compositionally biased region" description="Basic and acidic residues" evidence="9">
    <location>
        <begin position="954"/>
        <end position="966"/>
    </location>
</feature>
<feature type="transmembrane region" description="Helical" evidence="10">
    <location>
        <begin position="841"/>
        <end position="874"/>
    </location>
</feature>
<dbReference type="SMART" id="SM00130">
    <property type="entry name" value="KR"/>
    <property type="match status" value="1"/>
</dbReference>
<keyword evidence="6 10" id="KW-0472">Membrane</keyword>
<proteinExistence type="inferred from homology"/>
<keyword evidence="7" id="KW-1015">Disulfide bond</keyword>
<accession>A0A9P1FPQ5</accession>
<dbReference type="Pfam" id="PF00051">
    <property type="entry name" value="Kringle"/>
    <property type="match status" value="1"/>
</dbReference>
<dbReference type="InterPro" id="IPR007603">
    <property type="entry name" value="Choline_transptr-like"/>
</dbReference>
<dbReference type="InterPro" id="IPR038178">
    <property type="entry name" value="Kringle_sf"/>
</dbReference>
<dbReference type="Proteomes" id="UP001152797">
    <property type="component" value="Unassembled WGS sequence"/>
</dbReference>
<evidence type="ECO:0000256" key="8">
    <source>
        <dbReference type="ARBA" id="ARBA00023180"/>
    </source>
</evidence>